<name>A0A8K0XSW8_9AGAR</name>
<organism evidence="2 3">
    <name type="scientific">Cristinia sonorae</name>
    <dbReference type="NCBI Taxonomy" id="1940300"/>
    <lineage>
        <taxon>Eukaryota</taxon>
        <taxon>Fungi</taxon>
        <taxon>Dikarya</taxon>
        <taxon>Basidiomycota</taxon>
        <taxon>Agaricomycotina</taxon>
        <taxon>Agaricomycetes</taxon>
        <taxon>Agaricomycetidae</taxon>
        <taxon>Agaricales</taxon>
        <taxon>Pleurotineae</taxon>
        <taxon>Stephanosporaceae</taxon>
        <taxon>Cristinia</taxon>
    </lineage>
</organism>
<sequence>MNFIMNLVFFFLATLSTFSTALPLQRRDVFVPHILYPREGTVWFVGQTHNVTWDTSDAPTQITNPRGTIILARNGRLDLDHPLASNFSILDGRHEIKVPNVPEGDVYNIVLFGDSGNFSGNFTIKH</sequence>
<dbReference type="AlphaFoldDB" id="A0A8K0XSW8"/>
<dbReference type="Proteomes" id="UP000813824">
    <property type="component" value="Unassembled WGS sequence"/>
</dbReference>
<gene>
    <name evidence="2" type="ORF">BXZ70DRAFT_922212</name>
</gene>
<evidence type="ECO:0000256" key="1">
    <source>
        <dbReference type="SAM" id="SignalP"/>
    </source>
</evidence>
<comment type="caution">
    <text evidence="2">The sequence shown here is derived from an EMBL/GenBank/DDBJ whole genome shotgun (WGS) entry which is preliminary data.</text>
</comment>
<feature type="chain" id="PRO_5035444756" evidence="1">
    <location>
        <begin position="22"/>
        <end position="126"/>
    </location>
</feature>
<protein>
    <submittedName>
        <fullName evidence="2">Uncharacterized protein</fullName>
    </submittedName>
</protein>
<dbReference type="OrthoDB" id="2317741at2759"/>
<feature type="signal peptide" evidence="1">
    <location>
        <begin position="1"/>
        <end position="21"/>
    </location>
</feature>
<evidence type="ECO:0000313" key="3">
    <source>
        <dbReference type="Proteomes" id="UP000813824"/>
    </source>
</evidence>
<proteinExistence type="predicted"/>
<keyword evidence="3" id="KW-1185">Reference proteome</keyword>
<accession>A0A8K0XSW8</accession>
<keyword evidence="1" id="KW-0732">Signal</keyword>
<dbReference type="EMBL" id="JAEVFJ010000005">
    <property type="protein sequence ID" value="KAH8104744.1"/>
    <property type="molecule type" value="Genomic_DNA"/>
</dbReference>
<evidence type="ECO:0000313" key="2">
    <source>
        <dbReference type="EMBL" id="KAH8104744.1"/>
    </source>
</evidence>
<reference evidence="2" key="1">
    <citation type="journal article" date="2021" name="New Phytol.">
        <title>Evolutionary innovations through gain and loss of genes in the ectomycorrhizal Boletales.</title>
        <authorList>
            <person name="Wu G."/>
            <person name="Miyauchi S."/>
            <person name="Morin E."/>
            <person name="Kuo A."/>
            <person name="Drula E."/>
            <person name="Varga T."/>
            <person name="Kohler A."/>
            <person name="Feng B."/>
            <person name="Cao Y."/>
            <person name="Lipzen A."/>
            <person name="Daum C."/>
            <person name="Hundley H."/>
            <person name="Pangilinan J."/>
            <person name="Johnson J."/>
            <person name="Barry K."/>
            <person name="LaButti K."/>
            <person name="Ng V."/>
            <person name="Ahrendt S."/>
            <person name="Min B."/>
            <person name="Choi I.G."/>
            <person name="Park H."/>
            <person name="Plett J.M."/>
            <person name="Magnuson J."/>
            <person name="Spatafora J.W."/>
            <person name="Nagy L.G."/>
            <person name="Henrissat B."/>
            <person name="Grigoriev I.V."/>
            <person name="Yang Z.L."/>
            <person name="Xu J."/>
            <person name="Martin F.M."/>
        </authorList>
    </citation>
    <scope>NUCLEOTIDE SEQUENCE</scope>
    <source>
        <strain evidence="2">KKN 215</strain>
    </source>
</reference>